<proteinExistence type="predicted"/>
<organism evidence="1">
    <name type="scientific">Siphoviridae sp. ctn8e14</name>
    <dbReference type="NCBI Taxonomy" id="2827936"/>
    <lineage>
        <taxon>Viruses</taxon>
        <taxon>Duplodnaviria</taxon>
        <taxon>Heunggongvirae</taxon>
        <taxon>Uroviricota</taxon>
        <taxon>Caudoviricetes</taxon>
    </lineage>
</organism>
<sequence>MYIKIATRLPVAGCHFMRPYFYHFVIFSSINMHTVQPKIPF</sequence>
<dbReference type="EMBL" id="BK032747">
    <property type="protein sequence ID" value="DAF58194.1"/>
    <property type="molecule type" value="Genomic_DNA"/>
</dbReference>
<reference evidence="1" key="1">
    <citation type="journal article" date="2021" name="Proc. Natl. Acad. Sci. U.S.A.">
        <title>A Catalog of Tens of Thousands of Viruses from Human Metagenomes Reveals Hidden Associations with Chronic Diseases.</title>
        <authorList>
            <person name="Tisza M.J."/>
            <person name="Buck C.B."/>
        </authorList>
    </citation>
    <scope>NUCLEOTIDE SEQUENCE</scope>
    <source>
        <strain evidence="1">Ctn8e14</strain>
    </source>
</reference>
<name>A0A8S5T5Z9_9CAUD</name>
<evidence type="ECO:0000313" key="1">
    <source>
        <dbReference type="EMBL" id="DAF58194.1"/>
    </source>
</evidence>
<accession>A0A8S5T5Z9</accession>
<protein>
    <submittedName>
        <fullName evidence="1">Uncharacterized protein</fullName>
    </submittedName>
</protein>